<dbReference type="eggNOG" id="COG3265">
    <property type="taxonomic scope" value="Bacteria"/>
</dbReference>
<accession>W0V3Y0</accession>
<evidence type="ECO:0000256" key="9">
    <source>
        <dbReference type="ARBA" id="ARBA00048090"/>
    </source>
</evidence>
<evidence type="ECO:0000256" key="6">
    <source>
        <dbReference type="ARBA" id="ARBA00022777"/>
    </source>
</evidence>
<dbReference type="PANTHER" id="PTHR43442">
    <property type="entry name" value="GLUCONOKINASE-RELATED"/>
    <property type="match status" value="1"/>
</dbReference>
<evidence type="ECO:0000256" key="1">
    <source>
        <dbReference type="ARBA" id="ARBA00004761"/>
    </source>
</evidence>
<keyword evidence="4 10" id="KW-0808">Transferase</keyword>
<comment type="similarity">
    <text evidence="2 10">Belongs to the gluconokinase GntK/GntV family.</text>
</comment>
<dbReference type="RefSeq" id="WP_242404534.1">
    <property type="nucleotide sequence ID" value="NZ_BCTH01000057.1"/>
</dbReference>
<name>W0V3Y0_9BURK</name>
<dbReference type="AlphaFoldDB" id="W0V3Y0"/>
<dbReference type="InterPro" id="IPR006001">
    <property type="entry name" value="Therm_gnt_kin"/>
</dbReference>
<dbReference type="GO" id="GO:0046316">
    <property type="term" value="F:gluconokinase activity"/>
    <property type="evidence" value="ECO:0007669"/>
    <property type="project" value="UniProtKB-EC"/>
</dbReference>
<dbReference type="InterPro" id="IPR027417">
    <property type="entry name" value="P-loop_NTPase"/>
</dbReference>
<dbReference type="GO" id="GO:0019521">
    <property type="term" value="P:D-gluconate metabolic process"/>
    <property type="evidence" value="ECO:0007669"/>
    <property type="project" value="UniProtKB-KW"/>
</dbReference>
<dbReference type="Gene3D" id="3.40.50.300">
    <property type="entry name" value="P-loop containing nucleotide triphosphate hydrolases"/>
    <property type="match status" value="1"/>
</dbReference>
<evidence type="ECO:0000256" key="8">
    <source>
        <dbReference type="ARBA" id="ARBA00023064"/>
    </source>
</evidence>
<dbReference type="PATRIC" id="fig|1349767.4.peg.4620"/>
<dbReference type="SUPFAM" id="SSF52540">
    <property type="entry name" value="P-loop containing nucleoside triphosphate hydrolases"/>
    <property type="match status" value="1"/>
</dbReference>
<dbReference type="KEGG" id="jag:GJA_2905"/>
<evidence type="ECO:0000256" key="5">
    <source>
        <dbReference type="ARBA" id="ARBA00022741"/>
    </source>
</evidence>
<proteinExistence type="inferred from homology"/>
<dbReference type="GO" id="GO:0005737">
    <property type="term" value="C:cytoplasm"/>
    <property type="evidence" value="ECO:0007669"/>
    <property type="project" value="TreeGrafter"/>
</dbReference>
<organism evidence="11 12">
    <name type="scientific">Janthinobacterium agaricidamnosum NBRC 102515 = DSM 9628</name>
    <dbReference type="NCBI Taxonomy" id="1349767"/>
    <lineage>
        <taxon>Bacteria</taxon>
        <taxon>Pseudomonadati</taxon>
        <taxon>Pseudomonadota</taxon>
        <taxon>Betaproteobacteria</taxon>
        <taxon>Burkholderiales</taxon>
        <taxon>Oxalobacteraceae</taxon>
        <taxon>Janthinobacterium</taxon>
    </lineage>
</organism>
<evidence type="ECO:0000256" key="10">
    <source>
        <dbReference type="RuleBase" id="RU363066"/>
    </source>
</evidence>
<evidence type="ECO:0000313" key="12">
    <source>
        <dbReference type="Proteomes" id="UP000027604"/>
    </source>
</evidence>
<evidence type="ECO:0000256" key="3">
    <source>
        <dbReference type="ARBA" id="ARBA00012054"/>
    </source>
</evidence>
<dbReference type="HOGENOM" id="CLU_077168_4_1_4"/>
<dbReference type="EC" id="2.7.1.12" evidence="3 10"/>
<dbReference type="CDD" id="cd02021">
    <property type="entry name" value="GntK"/>
    <property type="match status" value="1"/>
</dbReference>
<keyword evidence="8" id="KW-0311">Gluconate utilization</keyword>
<comment type="pathway">
    <text evidence="1">Carbohydrate acid metabolism.</text>
</comment>
<evidence type="ECO:0000256" key="7">
    <source>
        <dbReference type="ARBA" id="ARBA00022840"/>
    </source>
</evidence>
<dbReference type="Proteomes" id="UP000027604">
    <property type="component" value="Chromosome I"/>
</dbReference>
<keyword evidence="6 10" id="KW-0418">Kinase</keyword>
<dbReference type="FunFam" id="3.40.50.300:FF:000522">
    <property type="entry name" value="Gluconokinase"/>
    <property type="match status" value="1"/>
</dbReference>
<sequence length="168" mass="17807">MQQQKKSWVVMGVSACGKSEIGRRLAAALDLPFIEGDDFHPAGNVAKMSAGIPLTDADRAGWLLTLQAKIAAARINGSGLVLSCSALKRCYRDVLRGGDAALGFAHLAGARDVLAARMTGRAGHFMPLNLLDSQLATLQPLQSDETGITLDLEQQPDRLIAEIIAWGG</sequence>
<reference evidence="11 12" key="1">
    <citation type="journal article" date="2015" name="Genome Announc.">
        <title>Genome Sequence of Mushroom Soft-Rot Pathogen Janthinobacterium agaricidamnosum.</title>
        <authorList>
            <person name="Graupner K."/>
            <person name="Lackner G."/>
            <person name="Hertweck C."/>
        </authorList>
    </citation>
    <scope>NUCLEOTIDE SEQUENCE [LARGE SCALE GENOMIC DNA]</scope>
    <source>
        <strain evidence="12">NBRC 102515 / DSM 9628</strain>
    </source>
</reference>
<dbReference type="STRING" id="1349767.GJA_2905"/>
<protein>
    <recommendedName>
        <fullName evidence="3 10">Gluconokinase</fullName>
        <ecNumber evidence="3 10">2.7.1.12</ecNumber>
    </recommendedName>
</protein>
<keyword evidence="7 10" id="KW-0067">ATP-binding</keyword>
<gene>
    <name evidence="11" type="ORF">GJA_2905</name>
</gene>
<evidence type="ECO:0000256" key="4">
    <source>
        <dbReference type="ARBA" id="ARBA00022679"/>
    </source>
</evidence>
<keyword evidence="12" id="KW-1185">Reference proteome</keyword>
<evidence type="ECO:0000256" key="2">
    <source>
        <dbReference type="ARBA" id="ARBA00008420"/>
    </source>
</evidence>
<dbReference type="EMBL" id="HG322949">
    <property type="protein sequence ID" value="CDG83534.1"/>
    <property type="molecule type" value="Genomic_DNA"/>
</dbReference>
<comment type="catalytic activity">
    <reaction evidence="9 10">
        <text>D-gluconate + ATP = 6-phospho-D-gluconate + ADP + H(+)</text>
        <dbReference type="Rhea" id="RHEA:19433"/>
        <dbReference type="ChEBI" id="CHEBI:15378"/>
        <dbReference type="ChEBI" id="CHEBI:18391"/>
        <dbReference type="ChEBI" id="CHEBI:30616"/>
        <dbReference type="ChEBI" id="CHEBI:58759"/>
        <dbReference type="ChEBI" id="CHEBI:456216"/>
        <dbReference type="EC" id="2.7.1.12"/>
    </reaction>
</comment>
<evidence type="ECO:0000313" key="11">
    <source>
        <dbReference type="EMBL" id="CDG83534.1"/>
    </source>
</evidence>
<keyword evidence="5 10" id="KW-0547">Nucleotide-binding</keyword>
<dbReference type="GO" id="GO:0005524">
    <property type="term" value="F:ATP binding"/>
    <property type="evidence" value="ECO:0007669"/>
    <property type="project" value="UniProtKB-KW"/>
</dbReference>
<dbReference type="PANTHER" id="PTHR43442:SF3">
    <property type="entry name" value="GLUCONOKINASE-RELATED"/>
    <property type="match status" value="1"/>
</dbReference>
<dbReference type="NCBIfam" id="TIGR01313">
    <property type="entry name" value="therm_gnt_kin"/>
    <property type="match status" value="1"/>
</dbReference>